<reference evidence="1 2" key="1">
    <citation type="submission" date="2014-02" db="EMBL/GenBank/DDBJ databases">
        <authorList>
            <person name="Sears C."/>
            <person name="Carroll K."/>
            <person name="Sack B.R."/>
            <person name="Qadri F."/>
            <person name="Myers L.L."/>
            <person name="Chung G.-T."/>
            <person name="Escheverria P."/>
            <person name="Fraser C.M."/>
            <person name="Sadzewicz L."/>
            <person name="Shefchek K.A."/>
            <person name="Tallon L."/>
            <person name="Das S.P."/>
            <person name="Daugherty S."/>
            <person name="Mongodin E.F."/>
        </authorList>
    </citation>
    <scope>NUCLEOTIDE SEQUENCE [LARGE SCALE GENOMIC DNA]</scope>
    <source>
        <strain evidence="1 2">S36L11</strain>
    </source>
</reference>
<dbReference type="Proteomes" id="UP000022082">
    <property type="component" value="Unassembled WGS sequence"/>
</dbReference>
<evidence type="ECO:0000313" key="1">
    <source>
        <dbReference type="EMBL" id="EXZ31199.1"/>
    </source>
</evidence>
<organism evidence="1 2">
    <name type="scientific">Bacteroides fragilis str. S36L11</name>
    <dbReference type="NCBI Taxonomy" id="1339327"/>
    <lineage>
        <taxon>Bacteria</taxon>
        <taxon>Pseudomonadati</taxon>
        <taxon>Bacteroidota</taxon>
        <taxon>Bacteroidia</taxon>
        <taxon>Bacteroidales</taxon>
        <taxon>Bacteroidaceae</taxon>
        <taxon>Bacteroides</taxon>
    </lineage>
</organism>
<sequence>MGGWRFGFSISGVPATPTFAMFLSVQEKIIIPLFRHSRSVER</sequence>
<protein>
    <submittedName>
        <fullName evidence="1">Uncharacterized protein</fullName>
    </submittedName>
</protein>
<accession>A0A015Z8M2</accession>
<name>A0A015Z8M2_BACFG</name>
<proteinExistence type="predicted"/>
<gene>
    <name evidence="1" type="ORF">M136_5038</name>
</gene>
<comment type="caution">
    <text evidence="1">The sequence shown here is derived from an EMBL/GenBank/DDBJ whole genome shotgun (WGS) entry which is preliminary data.</text>
</comment>
<evidence type="ECO:0000313" key="2">
    <source>
        <dbReference type="Proteomes" id="UP000022082"/>
    </source>
</evidence>
<dbReference type="PATRIC" id="fig|1339327.3.peg.298"/>
<dbReference type="EMBL" id="JGDJ01000062">
    <property type="protein sequence ID" value="EXZ31199.1"/>
    <property type="molecule type" value="Genomic_DNA"/>
</dbReference>
<dbReference type="AlphaFoldDB" id="A0A015Z8M2"/>